<sequence length="433" mass="46282">MTAHEVARLLAAADAAMAAGQRDTAFAHLEAALKLDPANPRILNSLGLRALHGGDAVRAVALLERAAAADPEASPLWYNLSTAHRATGDSEAELLALDACLTRDPYMLRALLAKGQLLERRGDAAGAAAAYTGLLKASPPDAELPAPLAQAVDHARDFVAAQAQGLAQALDPTLDAARAALPATADTRRFDRAVDVLLGRQRVYHPEPTGLHFPFLPAIEFFDRSNFDWLERFEAATPVIQAELAALLAAPGPDGNIDGFAPYVANAPGTPLNQWEELNNSVRWSAFFLSRDGVPQADNRARCPQTAALLDSLPLLDAPGRGPAAFFSLLRPRTHIPPHTGVTNIRTIVHLPLIVPPACGFRVGGTSRPWNIGEAFAFDDTIEHEAWNDGDELRALLIIDVWNPCLTLAERDLCRALFAAIDARSGSTGSFEG</sequence>
<dbReference type="InterPro" id="IPR051821">
    <property type="entry name" value="Asp/Asn_beta-hydroxylase"/>
</dbReference>
<evidence type="ECO:0000256" key="2">
    <source>
        <dbReference type="ARBA" id="ARBA00022964"/>
    </source>
</evidence>
<gene>
    <name evidence="5" type="ORF">EUV02_07365</name>
</gene>
<dbReference type="SUPFAM" id="SSF51197">
    <property type="entry name" value="Clavaminate synthase-like"/>
    <property type="match status" value="1"/>
</dbReference>
<dbReference type="Pfam" id="PF05118">
    <property type="entry name" value="Asp_Arg_Hydrox"/>
    <property type="match status" value="1"/>
</dbReference>
<dbReference type="InterPro" id="IPR007803">
    <property type="entry name" value="Asp/Arg/Pro-Hydrxlase"/>
</dbReference>
<dbReference type="PANTHER" id="PTHR46332:SF5">
    <property type="entry name" value="ASPARTATE BETA-HYDROXYLASE DOMAIN CONTAINING 2"/>
    <property type="match status" value="1"/>
</dbReference>
<dbReference type="Pfam" id="PF13432">
    <property type="entry name" value="TPR_16"/>
    <property type="match status" value="2"/>
</dbReference>
<comment type="caution">
    <text evidence="5">The sequence shown here is derived from an EMBL/GenBank/DDBJ whole genome shotgun (WGS) entry which is preliminary data.</text>
</comment>
<comment type="similarity">
    <text evidence="1">Belongs to the aspartyl/asparaginyl beta-hydroxylase family.</text>
</comment>
<proteinExistence type="inferred from homology"/>
<dbReference type="SUPFAM" id="SSF48452">
    <property type="entry name" value="TPR-like"/>
    <property type="match status" value="1"/>
</dbReference>
<evidence type="ECO:0000313" key="6">
    <source>
        <dbReference type="Proteomes" id="UP000297737"/>
    </source>
</evidence>
<organism evidence="5 6">
    <name type="scientific">Glacieibacterium arshaanense</name>
    <dbReference type="NCBI Taxonomy" id="2511025"/>
    <lineage>
        <taxon>Bacteria</taxon>
        <taxon>Pseudomonadati</taxon>
        <taxon>Pseudomonadota</taxon>
        <taxon>Alphaproteobacteria</taxon>
        <taxon>Sphingomonadales</taxon>
        <taxon>Sphingosinicellaceae</taxon>
        <taxon>Glacieibacterium</taxon>
    </lineage>
</organism>
<dbReference type="GO" id="GO:0016020">
    <property type="term" value="C:membrane"/>
    <property type="evidence" value="ECO:0007669"/>
    <property type="project" value="TreeGrafter"/>
</dbReference>
<dbReference type="Gene3D" id="2.60.120.330">
    <property type="entry name" value="B-lactam Antibiotic, Isopenicillin N Synthase, Chain"/>
    <property type="match status" value="1"/>
</dbReference>
<dbReference type="EMBL" id="SIHO01000002">
    <property type="protein sequence ID" value="TFU03015.1"/>
    <property type="molecule type" value="Genomic_DNA"/>
</dbReference>
<evidence type="ECO:0000259" key="4">
    <source>
        <dbReference type="Pfam" id="PF05118"/>
    </source>
</evidence>
<dbReference type="PANTHER" id="PTHR46332">
    <property type="entry name" value="ASPARTATE BETA-HYDROXYLASE DOMAIN-CONTAINING PROTEIN 2"/>
    <property type="match status" value="1"/>
</dbReference>
<dbReference type="RefSeq" id="WP_135245607.1">
    <property type="nucleotide sequence ID" value="NZ_SIHO01000002.1"/>
</dbReference>
<evidence type="ECO:0000256" key="3">
    <source>
        <dbReference type="ARBA" id="ARBA00023002"/>
    </source>
</evidence>
<name>A0A4Y9ELT1_9SPHN</name>
<dbReference type="AlphaFoldDB" id="A0A4Y9ELT1"/>
<accession>A0A4Y9ELT1</accession>
<dbReference type="InterPro" id="IPR019734">
    <property type="entry name" value="TPR_rpt"/>
</dbReference>
<keyword evidence="3" id="KW-0560">Oxidoreductase</keyword>
<dbReference type="SMART" id="SM00028">
    <property type="entry name" value="TPR"/>
    <property type="match status" value="4"/>
</dbReference>
<keyword evidence="2" id="KW-0223">Dioxygenase</keyword>
<dbReference type="GO" id="GO:0051213">
    <property type="term" value="F:dioxygenase activity"/>
    <property type="evidence" value="ECO:0007669"/>
    <property type="project" value="UniProtKB-KW"/>
</dbReference>
<evidence type="ECO:0000313" key="5">
    <source>
        <dbReference type="EMBL" id="TFU03015.1"/>
    </source>
</evidence>
<evidence type="ECO:0000256" key="1">
    <source>
        <dbReference type="ARBA" id="ARBA00007730"/>
    </source>
</evidence>
<dbReference type="InterPro" id="IPR011990">
    <property type="entry name" value="TPR-like_helical_dom_sf"/>
</dbReference>
<protein>
    <recommendedName>
        <fullName evidence="4">Aspartyl/asparaginy/proline hydroxylase domain-containing protein</fullName>
    </recommendedName>
</protein>
<dbReference type="OrthoDB" id="21665at2"/>
<reference evidence="5 6" key="1">
    <citation type="submission" date="2019-02" db="EMBL/GenBank/DDBJ databases">
        <title>Polymorphobacter sp. isolated from the lake at the Tibet of China.</title>
        <authorList>
            <person name="Li A."/>
        </authorList>
    </citation>
    <scope>NUCLEOTIDE SEQUENCE [LARGE SCALE GENOMIC DNA]</scope>
    <source>
        <strain evidence="5 6">DJ1R-1</strain>
    </source>
</reference>
<feature type="domain" description="Aspartyl/asparaginy/proline hydroxylase" evidence="4">
    <location>
        <begin position="276"/>
        <end position="404"/>
    </location>
</feature>
<dbReference type="Proteomes" id="UP000297737">
    <property type="component" value="Unassembled WGS sequence"/>
</dbReference>
<dbReference type="InterPro" id="IPR027443">
    <property type="entry name" value="IPNS-like_sf"/>
</dbReference>
<dbReference type="Gene3D" id="1.25.40.10">
    <property type="entry name" value="Tetratricopeptide repeat domain"/>
    <property type="match status" value="1"/>
</dbReference>
<keyword evidence="6" id="KW-1185">Reference proteome</keyword>